<dbReference type="EMBL" id="FAUH01000020">
    <property type="protein sequence ID" value="CUU67227.1"/>
    <property type="molecule type" value="Genomic_DNA"/>
</dbReference>
<keyword evidence="3" id="KW-1185">Reference proteome</keyword>
<dbReference type="Proteomes" id="UP000182498">
    <property type="component" value="Unassembled WGS sequence"/>
</dbReference>
<gene>
    <name evidence="2" type="ORF">CVAR292_02586</name>
</gene>
<dbReference type="RefSeq" id="WP_073884667.1">
    <property type="nucleotide sequence ID" value="NZ_FAUH01000020.1"/>
</dbReference>
<proteinExistence type="predicted"/>
<organism evidence="2 3">
    <name type="scientific">Corynebacterium variabile</name>
    <dbReference type="NCBI Taxonomy" id="1727"/>
    <lineage>
        <taxon>Bacteria</taxon>
        <taxon>Bacillati</taxon>
        <taxon>Actinomycetota</taxon>
        <taxon>Actinomycetes</taxon>
        <taxon>Mycobacteriales</taxon>
        <taxon>Corynebacteriaceae</taxon>
        <taxon>Corynebacterium</taxon>
    </lineage>
</organism>
<dbReference type="AlphaFoldDB" id="A0A0X2NNZ2"/>
<evidence type="ECO:0000256" key="1">
    <source>
        <dbReference type="SAM" id="MobiDB-lite"/>
    </source>
</evidence>
<name>A0A0X2NNZ2_9CORY</name>
<evidence type="ECO:0000313" key="2">
    <source>
        <dbReference type="EMBL" id="CUU67227.1"/>
    </source>
</evidence>
<reference evidence="3" key="1">
    <citation type="submission" date="2015-11" db="EMBL/GenBank/DDBJ databases">
        <authorList>
            <person name="Dugat-Bony E."/>
        </authorList>
    </citation>
    <scope>NUCLEOTIDE SEQUENCE [LARGE SCALE GENOMIC DNA]</scope>
    <source>
        <strain evidence="3">Mu292</strain>
    </source>
</reference>
<dbReference type="OrthoDB" id="4411665at2"/>
<evidence type="ECO:0000313" key="3">
    <source>
        <dbReference type="Proteomes" id="UP000182498"/>
    </source>
</evidence>
<feature type="region of interest" description="Disordered" evidence="1">
    <location>
        <begin position="1"/>
        <end position="47"/>
    </location>
</feature>
<sequence length="203" mass="21456">MGCTLDFTEDVRDTSNGEAAGTVDWGSDNRFEPKMQTGGGDSSASVKSLRPAQRISAAGATCVASGDRAMACERDGKQFTYDGGDFSATDRTLDERNLVEGSRDAGSFCGEANNGLYADMWITRVFVTEGTVDCREAVDTLDGYLSTWQDGSRSDPLLTTLSNGWTCSMPTAATSRAENIKVSCGKGSMTVKIPAPTPGIISN</sequence>
<protein>
    <submittedName>
        <fullName evidence="2">Uncharacterized protein</fullName>
    </submittedName>
</protein>
<accession>A0A0X2NNZ2</accession>